<proteinExistence type="inferred from homology"/>
<evidence type="ECO:0000256" key="4">
    <source>
        <dbReference type="ARBA" id="ARBA00022792"/>
    </source>
</evidence>
<dbReference type="PANTHER" id="PTHR14110:SF0">
    <property type="entry name" value="MITOCHONDRIAL IMPORT INNER MEMBRANE TRANSLOCASE SUBUNIT TIM22"/>
    <property type="match status" value="1"/>
</dbReference>
<gene>
    <name evidence="8" type="ORF">HYH03_011020</name>
</gene>
<evidence type="ECO:0000313" key="8">
    <source>
        <dbReference type="EMBL" id="KAG2490629.1"/>
    </source>
</evidence>
<dbReference type="GO" id="GO:0030943">
    <property type="term" value="F:mitochondrion targeting sequence binding"/>
    <property type="evidence" value="ECO:0007669"/>
    <property type="project" value="TreeGrafter"/>
</dbReference>
<dbReference type="PANTHER" id="PTHR14110">
    <property type="entry name" value="MITOCHONDRIAL IMPORT INNER MEMBRANE TRANSLOCASE SUBUNIT TIM22"/>
    <property type="match status" value="1"/>
</dbReference>
<keyword evidence="7" id="KW-0472">Membrane</keyword>
<dbReference type="OrthoDB" id="75343at2759"/>
<reference evidence="8" key="1">
    <citation type="journal article" date="2020" name="bioRxiv">
        <title>Comparative genomics of Chlamydomonas.</title>
        <authorList>
            <person name="Craig R.J."/>
            <person name="Hasan A.R."/>
            <person name="Ness R.W."/>
            <person name="Keightley P.D."/>
        </authorList>
    </citation>
    <scope>NUCLEOTIDE SEQUENCE</scope>
    <source>
        <strain evidence="8">CCAP 11/70</strain>
    </source>
</reference>
<dbReference type="Proteomes" id="UP000612055">
    <property type="component" value="Unassembled WGS sequence"/>
</dbReference>
<comment type="subcellular location">
    <subcellularLocation>
        <location evidence="1">Mitochondrion inner membrane</location>
        <topology evidence="1">Multi-pass membrane protein</topology>
    </subcellularLocation>
</comment>
<comment type="caution">
    <text evidence="8">The sequence shown here is derived from an EMBL/GenBank/DDBJ whole genome shotgun (WGS) entry which is preliminary data.</text>
</comment>
<evidence type="ECO:0000256" key="3">
    <source>
        <dbReference type="ARBA" id="ARBA00022692"/>
    </source>
</evidence>
<evidence type="ECO:0000313" key="9">
    <source>
        <dbReference type="Proteomes" id="UP000612055"/>
    </source>
</evidence>
<dbReference type="GO" id="GO:0042721">
    <property type="term" value="C:TIM22 mitochondrial import inner membrane insertion complex"/>
    <property type="evidence" value="ECO:0007669"/>
    <property type="project" value="InterPro"/>
</dbReference>
<keyword evidence="5" id="KW-1133">Transmembrane helix</keyword>
<keyword evidence="9" id="KW-1185">Reference proteome</keyword>
<accession>A0A836BWZ1</accession>
<dbReference type="GO" id="GO:0008320">
    <property type="term" value="F:protein transmembrane transporter activity"/>
    <property type="evidence" value="ECO:0007669"/>
    <property type="project" value="TreeGrafter"/>
</dbReference>
<keyword evidence="3" id="KW-0812">Transmembrane</keyword>
<organism evidence="8 9">
    <name type="scientific">Edaphochlamys debaryana</name>
    <dbReference type="NCBI Taxonomy" id="47281"/>
    <lineage>
        <taxon>Eukaryota</taxon>
        <taxon>Viridiplantae</taxon>
        <taxon>Chlorophyta</taxon>
        <taxon>core chlorophytes</taxon>
        <taxon>Chlorophyceae</taxon>
        <taxon>CS clade</taxon>
        <taxon>Chlamydomonadales</taxon>
        <taxon>Chlamydomonadales incertae sedis</taxon>
        <taxon>Edaphochlamys</taxon>
    </lineage>
</organism>
<keyword evidence="4" id="KW-0999">Mitochondrion inner membrane</keyword>
<dbReference type="EMBL" id="JAEHOE010000060">
    <property type="protein sequence ID" value="KAG2490629.1"/>
    <property type="molecule type" value="Genomic_DNA"/>
</dbReference>
<evidence type="ECO:0000256" key="1">
    <source>
        <dbReference type="ARBA" id="ARBA00004448"/>
    </source>
</evidence>
<dbReference type="GO" id="GO:0045039">
    <property type="term" value="P:protein insertion into mitochondrial inner membrane"/>
    <property type="evidence" value="ECO:0007669"/>
    <property type="project" value="InterPro"/>
</dbReference>
<sequence length="127" mass="13469">MASIVGRKTAYATLLGAVFCATDAYVENARGKHDMTGGMIAGAVTGVVFGLGRKMPQPVAWPLAFAATAALADLAGEVLPKYMSDYRIYGPVKDRENWGDPVPPRPPILDTGAAVRPSAPGQFWRGY</sequence>
<keyword evidence="6" id="KW-0496">Mitochondrion</keyword>
<dbReference type="InterPro" id="IPR039175">
    <property type="entry name" value="TIM22"/>
</dbReference>
<dbReference type="AlphaFoldDB" id="A0A836BWZ1"/>
<evidence type="ECO:0000256" key="2">
    <source>
        <dbReference type="ARBA" id="ARBA00008444"/>
    </source>
</evidence>
<name>A0A836BWZ1_9CHLO</name>
<comment type="similarity">
    <text evidence="2">Belongs to the Tim17/Tim22/Tim23 family.</text>
</comment>
<evidence type="ECO:0000256" key="6">
    <source>
        <dbReference type="ARBA" id="ARBA00023128"/>
    </source>
</evidence>
<evidence type="ECO:0000256" key="5">
    <source>
        <dbReference type="ARBA" id="ARBA00022989"/>
    </source>
</evidence>
<protein>
    <submittedName>
        <fullName evidence="8">Uncharacterized protein</fullName>
    </submittedName>
</protein>
<evidence type="ECO:0000256" key="7">
    <source>
        <dbReference type="ARBA" id="ARBA00023136"/>
    </source>
</evidence>